<dbReference type="Pfam" id="PF11695">
    <property type="entry name" value="DUF3291"/>
    <property type="match status" value="1"/>
</dbReference>
<dbReference type="OrthoDB" id="2376237at2"/>
<evidence type="ECO:0000259" key="1">
    <source>
        <dbReference type="Pfam" id="PF11695"/>
    </source>
</evidence>
<proteinExistence type="predicted"/>
<dbReference type="InterPro" id="IPR021708">
    <property type="entry name" value="DUF3291"/>
</dbReference>
<protein>
    <submittedName>
        <fullName evidence="2">Uncharacterized protein DUF3291</fullName>
    </submittedName>
</protein>
<sequence length="153" mass="17227">MQIAVVNVARALAPTDSPVLAAFMAGLEPVNALADSSPGFVWRLVDESGEDATSLRPYEDDLMMINLATWESVESLFDFTYRTAHLEFLRRRREWFEHLGEPAVALWWVPDGHRPTPEEAVSRLEHLRAHGPSPEAFTFRDRCPAPSPRISVS</sequence>
<dbReference type="EMBL" id="RJKE01000001">
    <property type="protein sequence ID" value="ROO88150.1"/>
    <property type="molecule type" value="Genomic_DNA"/>
</dbReference>
<keyword evidence="3" id="KW-1185">Reference proteome</keyword>
<accession>A0A3N1D3S3</accession>
<gene>
    <name evidence="2" type="ORF">EDD29_5810</name>
</gene>
<reference evidence="2 3" key="1">
    <citation type="submission" date="2018-11" db="EMBL/GenBank/DDBJ databases">
        <title>Sequencing the genomes of 1000 actinobacteria strains.</title>
        <authorList>
            <person name="Klenk H.-P."/>
        </authorList>
    </citation>
    <scope>NUCLEOTIDE SEQUENCE [LARGE SCALE GENOMIC DNA]</scope>
    <source>
        <strain evidence="2 3">DSM 44254</strain>
    </source>
</reference>
<comment type="caution">
    <text evidence="2">The sequence shown here is derived from an EMBL/GenBank/DDBJ whole genome shotgun (WGS) entry which is preliminary data.</text>
</comment>
<dbReference type="RefSeq" id="WP_123667419.1">
    <property type="nucleotide sequence ID" value="NZ_RJKE01000001.1"/>
</dbReference>
<organism evidence="2 3">
    <name type="scientific">Actinocorallia herbida</name>
    <dbReference type="NCBI Taxonomy" id="58109"/>
    <lineage>
        <taxon>Bacteria</taxon>
        <taxon>Bacillati</taxon>
        <taxon>Actinomycetota</taxon>
        <taxon>Actinomycetes</taxon>
        <taxon>Streptosporangiales</taxon>
        <taxon>Thermomonosporaceae</taxon>
        <taxon>Actinocorallia</taxon>
    </lineage>
</organism>
<evidence type="ECO:0000313" key="2">
    <source>
        <dbReference type="EMBL" id="ROO88150.1"/>
    </source>
</evidence>
<dbReference type="SUPFAM" id="SSF54909">
    <property type="entry name" value="Dimeric alpha+beta barrel"/>
    <property type="match status" value="1"/>
</dbReference>
<evidence type="ECO:0000313" key="3">
    <source>
        <dbReference type="Proteomes" id="UP000272400"/>
    </source>
</evidence>
<feature type="domain" description="DUF3291" evidence="1">
    <location>
        <begin position="3"/>
        <end position="141"/>
    </location>
</feature>
<dbReference type="Proteomes" id="UP000272400">
    <property type="component" value="Unassembled WGS sequence"/>
</dbReference>
<dbReference type="InterPro" id="IPR011008">
    <property type="entry name" value="Dimeric_a/b-barrel"/>
</dbReference>
<dbReference type="AlphaFoldDB" id="A0A3N1D3S3"/>
<name>A0A3N1D3S3_9ACTN</name>